<gene>
    <name evidence="1" type="ORF">AVEN_106963_1</name>
</gene>
<evidence type="ECO:0000313" key="2">
    <source>
        <dbReference type="Proteomes" id="UP000499080"/>
    </source>
</evidence>
<organism evidence="1 2">
    <name type="scientific">Araneus ventricosus</name>
    <name type="common">Orbweaver spider</name>
    <name type="synonym">Epeira ventricosa</name>
    <dbReference type="NCBI Taxonomy" id="182803"/>
    <lineage>
        <taxon>Eukaryota</taxon>
        <taxon>Metazoa</taxon>
        <taxon>Ecdysozoa</taxon>
        <taxon>Arthropoda</taxon>
        <taxon>Chelicerata</taxon>
        <taxon>Arachnida</taxon>
        <taxon>Araneae</taxon>
        <taxon>Araneomorphae</taxon>
        <taxon>Entelegynae</taxon>
        <taxon>Araneoidea</taxon>
        <taxon>Araneidae</taxon>
        <taxon>Araneus</taxon>
    </lineage>
</organism>
<dbReference type="AlphaFoldDB" id="A0A4Y2Q7B1"/>
<dbReference type="EMBL" id="BGPR01137464">
    <property type="protein sequence ID" value="GBN60038.1"/>
    <property type="molecule type" value="Genomic_DNA"/>
</dbReference>
<proteinExistence type="predicted"/>
<protein>
    <submittedName>
        <fullName evidence="1">Uncharacterized protein</fullName>
    </submittedName>
</protein>
<accession>A0A4Y2Q7B1</accession>
<name>A0A4Y2Q7B1_ARAVE</name>
<reference evidence="1 2" key="1">
    <citation type="journal article" date="2019" name="Sci. Rep.">
        <title>Orb-weaving spider Araneus ventricosus genome elucidates the spidroin gene catalogue.</title>
        <authorList>
            <person name="Kono N."/>
            <person name="Nakamura H."/>
            <person name="Ohtoshi R."/>
            <person name="Moran D.A.P."/>
            <person name="Shinohara A."/>
            <person name="Yoshida Y."/>
            <person name="Fujiwara M."/>
            <person name="Mori M."/>
            <person name="Tomita M."/>
            <person name="Arakawa K."/>
        </authorList>
    </citation>
    <scope>NUCLEOTIDE SEQUENCE [LARGE SCALE GENOMIC DNA]</scope>
</reference>
<dbReference type="Proteomes" id="UP000499080">
    <property type="component" value="Unassembled WGS sequence"/>
</dbReference>
<evidence type="ECO:0000313" key="1">
    <source>
        <dbReference type="EMBL" id="GBN60038.1"/>
    </source>
</evidence>
<sequence>MFISQYPPPDMGNSFCLVVSTLDSNPKCLRFQSTYCQSGDPEEHTTPTFSPTTRRQHQISHQIHLLLHPIDGSTSTSTPSSSKVYDHFIAQSLYVLPKANAID</sequence>
<comment type="caution">
    <text evidence="1">The sequence shown here is derived from an EMBL/GenBank/DDBJ whole genome shotgun (WGS) entry which is preliminary data.</text>
</comment>
<keyword evidence="2" id="KW-1185">Reference proteome</keyword>